<keyword evidence="5" id="KW-0411">Iron-sulfur</keyword>
<dbReference type="Proteomes" id="UP001190466">
    <property type="component" value="Chromosome"/>
</dbReference>
<dbReference type="SUPFAM" id="SSF142019">
    <property type="entry name" value="Nqo1 FMN-binding domain-like"/>
    <property type="match status" value="1"/>
</dbReference>
<evidence type="ECO:0000259" key="6">
    <source>
        <dbReference type="SMART" id="SM00928"/>
    </source>
</evidence>
<evidence type="ECO:0000256" key="1">
    <source>
        <dbReference type="ARBA" id="ARBA00007523"/>
    </source>
</evidence>
<dbReference type="InterPro" id="IPR011538">
    <property type="entry name" value="Nuo51_FMN-bd"/>
</dbReference>
<dbReference type="Pfam" id="PF01512">
    <property type="entry name" value="Complex1_51K"/>
    <property type="match status" value="1"/>
</dbReference>
<dbReference type="Pfam" id="PF10589">
    <property type="entry name" value="NADH_4Fe-4S"/>
    <property type="match status" value="1"/>
</dbReference>
<proteinExistence type="inferred from homology"/>
<evidence type="ECO:0000256" key="4">
    <source>
        <dbReference type="ARBA" id="ARBA00023004"/>
    </source>
</evidence>
<dbReference type="Gene3D" id="1.20.1440.230">
    <property type="entry name" value="NADH-ubiquinone oxidoreductase 51kDa subunit, iron-sulphur binding domain"/>
    <property type="match status" value="1"/>
</dbReference>
<dbReference type="Gene3D" id="3.10.20.600">
    <property type="match status" value="1"/>
</dbReference>
<dbReference type="EMBL" id="OY726395">
    <property type="protein sequence ID" value="CAJ1581238.1"/>
    <property type="molecule type" value="Genomic_DNA"/>
</dbReference>
<dbReference type="Gene3D" id="3.40.50.11540">
    <property type="entry name" value="NADH-ubiquinone oxidoreductase 51kDa subunit"/>
    <property type="match status" value="1"/>
</dbReference>
<keyword evidence="4" id="KW-0408">Iron</keyword>
<dbReference type="InterPro" id="IPR037207">
    <property type="entry name" value="Nuop51_4Fe4S-bd_sf"/>
</dbReference>
<keyword evidence="2" id="KW-0004">4Fe-4S</keyword>
<reference evidence="7 8" key="1">
    <citation type="submission" date="2023-08" db="EMBL/GenBank/DDBJ databases">
        <authorList>
            <person name="Folkvardsen B D."/>
            <person name="Norman A."/>
        </authorList>
    </citation>
    <scope>NUCLEOTIDE SEQUENCE [LARGE SCALE GENOMIC DNA]</scope>
    <source>
        <strain evidence="7 8">Mu0050</strain>
    </source>
</reference>
<dbReference type="SUPFAM" id="SSF140490">
    <property type="entry name" value="Nqo1C-terminal domain-like"/>
    <property type="match status" value="1"/>
</dbReference>
<accession>A0ABM9MBM8</accession>
<comment type="similarity">
    <text evidence="1">Belongs to the complex I 51 kDa subunit family.</text>
</comment>
<dbReference type="SUPFAM" id="SSF142984">
    <property type="entry name" value="Nqo1 middle domain-like"/>
    <property type="match status" value="1"/>
</dbReference>
<dbReference type="PANTHER" id="PTHR43578">
    <property type="entry name" value="NADH-QUINONE OXIDOREDUCTASE SUBUNIT F"/>
    <property type="match status" value="1"/>
</dbReference>
<evidence type="ECO:0000313" key="7">
    <source>
        <dbReference type="EMBL" id="CAJ1581238.1"/>
    </source>
</evidence>
<dbReference type="PANTHER" id="PTHR43578:SF3">
    <property type="entry name" value="NADH-QUINONE OXIDOREDUCTASE SUBUNIT F"/>
    <property type="match status" value="1"/>
</dbReference>
<dbReference type="InterPro" id="IPR019575">
    <property type="entry name" value="Nuop51_4Fe4S-bd"/>
</dbReference>
<gene>
    <name evidence="7" type="ORF">MU0050_001457</name>
</gene>
<protein>
    <submittedName>
        <fullName evidence="7">NADH-ubiquinone oxidoreductase-F iron-sulfur binding region domain-containing protein</fullName>
    </submittedName>
</protein>
<keyword evidence="8" id="KW-1185">Reference proteome</keyword>
<organism evidence="7 8">
    <name type="scientific">[Mycobacterium] wendilense</name>
    <dbReference type="NCBI Taxonomy" id="3064284"/>
    <lineage>
        <taxon>Bacteria</taxon>
        <taxon>Bacillati</taxon>
        <taxon>Actinomycetota</taxon>
        <taxon>Actinomycetes</taxon>
        <taxon>Mycobacteriales</taxon>
        <taxon>Mycobacteriaceae</taxon>
        <taxon>Mycolicibacter</taxon>
    </lineage>
</organism>
<evidence type="ECO:0000313" key="8">
    <source>
        <dbReference type="Proteomes" id="UP001190466"/>
    </source>
</evidence>
<name>A0ABM9MBM8_9MYCO</name>
<dbReference type="InterPro" id="IPR037225">
    <property type="entry name" value="Nuo51_FMN-bd_sf"/>
</dbReference>
<dbReference type="SMART" id="SM00928">
    <property type="entry name" value="NADH_4Fe-4S"/>
    <property type="match status" value="1"/>
</dbReference>
<evidence type="ECO:0000256" key="3">
    <source>
        <dbReference type="ARBA" id="ARBA00022723"/>
    </source>
</evidence>
<sequence length="438" mass="44476">MNNTKAAPAGFTVGVWPGITARLLRQSDGVETLAEYVAGGGYASLADPTALLDEVRAAGVRGRGGAAFPLAVKLQTVRSAANTGRDTVLVANGEEGEPASVKDRWLLRNRPHLVLDGARLAAHVVGAKHAHVYVSDPASARAVDAALDEIRADGSDPLGGLTLSLRVVPAGYVAGEETAAVQAINGGPAKPTDKPPRPFEEGVGGLPTIVSNVETLANLPYVQRHGAAAYREAGTDASPGTFLATITGAGRPAGLYELPHGVRLSEVLALHGLAPESVRGALMGGYFAGLLGADVTDTALDHETLRGLGSGLGCGAVSVLTDECPVAVAAAVLAYFDRENAGQCGSCFNGTAAMAAAAGALRDGVATDEDVARLKRWSVVLRGRGACGTLDAATNIAASLLDKFPAEVARHLAGGCTVCGADVFAAARPFEVEAVEAP</sequence>
<dbReference type="RefSeq" id="WP_316515609.1">
    <property type="nucleotide sequence ID" value="NZ_OY726395.1"/>
</dbReference>
<keyword evidence="3" id="KW-0479">Metal-binding</keyword>
<feature type="domain" description="NADH-ubiquinone oxidoreductase 51kDa subunit iron-sulphur binding" evidence="6">
    <location>
        <begin position="326"/>
        <end position="371"/>
    </location>
</feature>
<evidence type="ECO:0000256" key="5">
    <source>
        <dbReference type="ARBA" id="ARBA00023014"/>
    </source>
</evidence>
<evidence type="ECO:0000256" key="2">
    <source>
        <dbReference type="ARBA" id="ARBA00022485"/>
    </source>
</evidence>